<dbReference type="STRING" id="1801748.A3B84_00305"/>
<accession>A0A1F6VQ39</accession>
<name>A0A1F6VQ39_9BACT</name>
<gene>
    <name evidence="1" type="ORF">A3B84_00305</name>
</gene>
<sequence length="74" mass="8371">MANQYKFLDVFTENQDGSLTPKRPIFVNGISFGPGVTFQKGVAFGGIDFHLYKYWDIAAEEKDGVLNIMGFYQQ</sequence>
<evidence type="ECO:0000313" key="1">
    <source>
        <dbReference type="EMBL" id="OGI71679.1"/>
    </source>
</evidence>
<dbReference type="AlphaFoldDB" id="A0A1F6VQ39"/>
<comment type="caution">
    <text evidence="1">The sequence shown here is derived from an EMBL/GenBank/DDBJ whole genome shotgun (WGS) entry which is preliminary data.</text>
</comment>
<reference evidence="1 2" key="1">
    <citation type="journal article" date="2016" name="Nat. Commun.">
        <title>Thousands of microbial genomes shed light on interconnected biogeochemical processes in an aquifer system.</title>
        <authorList>
            <person name="Anantharaman K."/>
            <person name="Brown C.T."/>
            <person name="Hug L.A."/>
            <person name="Sharon I."/>
            <person name="Castelle C.J."/>
            <person name="Probst A.J."/>
            <person name="Thomas B.C."/>
            <person name="Singh A."/>
            <person name="Wilkins M.J."/>
            <person name="Karaoz U."/>
            <person name="Brodie E.L."/>
            <person name="Williams K.H."/>
            <person name="Hubbard S.S."/>
            <person name="Banfield J.F."/>
        </authorList>
    </citation>
    <scope>NUCLEOTIDE SEQUENCE [LARGE SCALE GENOMIC DNA]</scope>
</reference>
<protein>
    <submittedName>
        <fullName evidence="1">Uncharacterized protein</fullName>
    </submittedName>
</protein>
<organism evidence="1 2">
    <name type="scientific">Candidatus Nomurabacteria bacterium RIFCSPHIGHO2_02_FULL_35_13</name>
    <dbReference type="NCBI Taxonomy" id="1801748"/>
    <lineage>
        <taxon>Bacteria</taxon>
        <taxon>Candidatus Nomuraibacteriota</taxon>
    </lineage>
</organism>
<dbReference type="Proteomes" id="UP000177112">
    <property type="component" value="Unassembled WGS sequence"/>
</dbReference>
<proteinExistence type="predicted"/>
<evidence type="ECO:0000313" key="2">
    <source>
        <dbReference type="Proteomes" id="UP000177112"/>
    </source>
</evidence>
<dbReference type="EMBL" id="MFTY01000004">
    <property type="protein sequence ID" value="OGI71679.1"/>
    <property type="molecule type" value="Genomic_DNA"/>
</dbReference>